<comment type="caution">
    <text evidence="1">The sequence shown here is derived from an EMBL/GenBank/DDBJ whole genome shotgun (WGS) entry which is preliminary data.</text>
</comment>
<name>A0A327R188_9BACT</name>
<organism evidence="1 2">
    <name type="scientific">Chitinophaga skermanii</name>
    <dbReference type="NCBI Taxonomy" id="331697"/>
    <lineage>
        <taxon>Bacteria</taxon>
        <taxon>Pseudomonadati</taxon>
        <taxon>Bacteroidota</taxon>
        <taxon>Chitinophagia</taxon>
        <taxon>Chitinophagales</taxon>
        <taxon>Chitinophagaceae</taxon>
        <taxon>Chitinophaga</taxon>
    </lineage>
</organism>
<dbReference type="EMBL" id="QLLL01000001">
    <property type="protein sequence ID" value="RAJ10410.1"/>
    <property type="molecule type" value="Genomic_DNA"/>
</dbReference>
<dbReference type="OrthoDB" id="711735at2"/>
<gene>
    <name evidence="1" type="ORF">LX64_00012</name>
</gene>
<reference evidence="1 2" key="1">
    <citation type="submission" date="2018-06" db="EMBL/GenBank/DDBJ databases">
        <title>Genomic Encyclopedia of Archaeal and Bacterial Type Strains, Phase II (KMG-II): from individual species to whole genera.</title>
        <authorList>
            <person name="Goeker M."/>
        </authorList>
    </citation>
    <scope>NUCLEOTIDE SEQUENCE [LARGE SCALE GENOMIC DNA]</scope>
    <source>
        <strain evidence="1 2">DSM 23857</strain>
    </source>
</reference>
<protein>
    <submittedName>
        <fullName evidence="1">Uncharacterized protein</fullName>
    </submittedName>
</protein>
<dbReference type="AlphaFoldDB" id="A0A327R188"/>
<accession>A0A327R188</accession>
<keyword evidence="2" id="KW-1185">Reference proteome</keyword>
<dbReference type="Proteomes" id="UP000249547">
    <property type="component" value="Unassembled WGS sequence"/>
</dbReference>
<evidence type="ECO:0000313" key="1">
    <source>
        <dbReference type="EMBL" id="RAJ10410.1"/>
    </source>
</evidence>
<proteinExistence type="predicted"/>
<dbReference type="RefSeq" id="WP_111595566.1">
    <property type="nucleotide sequence ID" value="NZ_QLLL01000001.1"/>
</dbReference>
<sequence>MQPLLPQYISAAGEWLTTTLDISVPNDNITESSLVKALAQKLEALINNDFEQFVYLLYRVDVSENKVKELLATGEYPEVYYHIARLIIDRQIQKWKSREAHKNSNSVPGDDEEKW</sequence>
<evidence type="ECO:0000313" key="2">
    <source>
        <dbReference type="Proteomes" id="UP000249547"/>
    </source>
</evidence>